<dbReference type="Proteomes" id="UP000019478">
    <property type="component" value="Unassembled WGS sequence"/>
</dbReference>
<evidence type="ECO:0000256" key="1">
    <source>
        <dbReference type="ARBA" id="ARBA00009986"/>
    </source>
</evidence>
<keyword evidence="9" id="KW-1185">Reference proteome</keyword>
<evidence type="ECO:0000256" key="4">
    <source>
        <dbReference type="PIRNR" id="PIRNR036492"/>
    </source>
</evidence>
<dbReference type="HOGENOM" id="CLU_005391_3_1_1"/>
<dbReference type="InterPro" id="IPR016163">
    <property type="entry name" value="Ald_DH_C"/>
</dbReference>
<dbReference type="PANTHER" id="PTHR43570">
    <property type="entry name" value="ALDEHYDE DEHYDROGENASE"/>
    <property type="match status" value="1"/>
</dbReference>
<dbReference type="AlphaFoldDB" id="W9Z6N0"/>
<dbReference type="CDD" id="cd07135">
    <property type="entry name" value="ALDH_F14-YMR110C"/>
    <property type="match status" value="1"/>
</dbReference>
<feature type="active site" evidence="5">
    <location>
        <position position="224"/>
    </location>
</feature>
<dbReference type="InterPro" id="IPR015590">
    <property type="entry name" value="Aldehyde_DH_dom"/>
</dbReference>
<feature type="active site" evidence="5">
    <location>
        <position position="258"/>
    </location>
</feature>
<dbReference type="InterPro" id="IPR016161">
    <property type="entry name" value="Ald_DH/histidinol_DH"/>
</dbReference>
<evidence type="ECO:0000313" key="9">
    <source>
        <dbReference type="Proteomes" id="UP000019478"/>
    </source>
</evidence>
<keyword evidence="2" id="KW-0125">Carotenoid biosynthesis</keyword>
<dbReference type="GO" id="GO:0006081">
    <property type="term" value="P:aldehyde metabolic process"/>
    <property type="evidence" value="ECO:0007669"/>
    <property type="project" value="InterPro"/>
</dbReference>
<dbReference type="OrthoDB" id="440325at2759"/>
<comment type="caution">
    <text evidence="8">The sequence shown here is derived from an EMBL/GenBank/DDBJ whole genome shotgun (WGS) entry which is preliminary data.</text>
</comment>
<dbReference type="InterPro" id="IPR012394">
    <property type="entry name" value="Aldehyde_DH_NAD(P)"/>
</dbReference>
<name>W9Z6N0_9EURO</name>
<sequence length="547" mass="60774">MAISSTTTTRYSSREEVESKLSTLRKTFRSGKTKDLAFRKWQLKQFWWLVTENEDKICQALAKDLNRTEFETYGSDILGLKQDILDHIEHLEEWAADEIPDAGFLFGTLGKARVRKEPLGVALIIGAWNFPFLLLLQPMIAAIAAGCTVLLKPSELSRETEATLVSLVPQYFDPTAYAIVTGGPQEMQHILSLKFDHIFFTGSASVARHIAAAAAKHLTPTVLELGGRGPAIVGRTADLSIAAKRVAYAKFMNAGQICLSVNHVFVDPAVHDQFVAQLILWNDRFHGADKSKGKGEPSQMGKIVNERHYDRLQSILNKTHGDIVYGGSGDRAALQFKTTVVDGVHIHDSTLSEELFGPILPVIKASTEEAVHQINHLPHPLAIYIFSQDDKEVDYILNNTQSGGVTVNDVMMHAGVHGAPFGGVGESGYGFYHGKYGMEAFSHKRTVVNLPLWVDKLMSFRYPPFVPSNKSKFEVKNRLGFKKGETLKDQKIRKLPRHKVSWNTLLVVALAIAIGWGIGAKANYLTGERERLWDSFRRTPFIAKLGL</sequence>
<dbReference type="Gene3D" id="3.40.309.10">
    <property type="entry name" value="Aldehyde Dehydrogenase, Chain A, domain 2"/>
    <property type="match status" value="1"/>
</dbReference>
<dbReference type="Pfam" id="PF00171">
    <property type="entry name" value="Aldedh"/>
    <property type="match status" value="1"/>
</dbReference>
<dbReference type="GeneID" id="19167366"/>
<dbReference type="SUPFAM" id="SSF53720">
    <property type="entry name" value="ALDH-like"/>
    <property type="match status" value="1"/>
</dbReference>
<proteinExistence type="inferred from homology"/>
<protein>
    <recommendedName>
        <fullName evidence="4">Aldehyde dehydrogenase</fullName>
    </recommendedName>
</protein>
<comment type="similarity">
    <text evidence="1 4">Belongs to the aldehyde dehydrogenase family.</text>
</comment>
<dbReference type="InterPro" id="IPR016162">
    <property type="entry name" value="Ald_DH_N"/>
</dbReference>
<reference evidence="8 9" key="1">
    <citation type="submission" date="2013-03" db="EMBL/GenBank/DDBJ databases">
        <title>The Genome Sequence of Capronia epimyces CBS 606.96.</title>
        <authorList>
            <consortium name="The Broad Institute Genomics Platform"/>
            <person name="Cuomo C."/>
            <person name="de Hoog S."/>
            <person name="Gorbushina A."/>
            <person name="Walker B."/>
            <person name="Young S.K."/>
            <person name="Zeng Q."/>
            <person name="Gargeya S."/>
            <person name="Fitzgerald M."/>
            <person name="Haas B."/>
            <person name="Abouelleil A."/>
            <person name="Allen A.W."/>
            <person name="Alvarado L."/>
            <person name="Arachchi H.M."/>
            <person name="Berlin A.M."/>
            <person name="Chapman S.B."/>
            <person name="Gainer-Dewar J."/>
            <person name="Goldberg J."/>
            <person name="Griggs A."/>
            <person name="Gujja S."/>
            <person name="Hansen M."/>
            <person name="Howarth C."/>
            <person name="Imamovic A."/>
            <person name="Ireland A."/>
            <person name="Larimer J."/>
            <person name="McCowan C."/>
            <person name="Murphy C."/>
            <person name="Pearson M."/>
            <person name="Poon T.W."/>
            <person name="Priest M."/>
            <person name="Roberts A."/>
            <person name="Saif S."/>
            <person name="Shea T."/>
            <person name="Sisk P."/>
            <person name="Sykes S."/>
            <person name="Wortman J."/>
            <person name="Nusbaum C."/>
            <person name="Birren B."/>
        </authorList>
    </citation>
    <scope>NUCLEOTIDE SEQUENCE [LARGE SCALE GENOMIC DNA]</scope>
    <source>
        <strain evidence="8 9">CBS 606.96</strain>
    </source>
</reference>
<dbReference type="Gene3D" id="3.40.605.10">
    <property type="entry name" value="Aldehyde Dehydrogenase, Chain A, domain 1"/>
    <property type="match status" value="1"/>
</dbReference>
<evidence type="ECO:0000313" key="8">
    <source>
        <dbReference type="EMBL" id="EXJ90169.1"/>
    </source>
</evidence>
<gene>
    <name evidence="8" type="ORF">A1O3_03238</name>
</gene>
<dbReference type="PANTHER" id="PTHR43570:SF16">
    <property type="entry name" value="ALDEHYDE DEHYDROGENASE TYPE III, ISOFORM Q"/>
    <property type="match status" value="1"/>
</dbReference>
<keyword evidence="3 4" id="KW-0560">Oxidoreductase</keyword>
<evidence type="ECO:0000259" key="7">
    <source>
        <dbReference type="Pfam" id="PF00171"/>
    </source>
</evidence>
<keyword evidence="6" id="KW-0812">Transmembrane</keyword>
<dbReference type="FunFam" id="3.40.605.10:FF:000004">
    <property type="entry name" value="Aldehyde dehydrogenase"/>
    <property type="match status" value="1"/>
</dbReference>
<dbReference type="GO" id="GO:0005737">
    <property type="term" value="C:cytoplasm"/>
    <property type="evidence" value="ECO:0007669"/>
    <property type="project" value="TreeGrafter"/>
</dbReference>
<evidence type="ECO:0000256" key="3">
    <source>
        <dbReference type="ARBA" id="ARBA00023002"/>
    </source>
</evidence>
<dbReference type="GO" id="GO:0004029">
    <property type="term" value="F:aldehyde dehydrogenase (NAD+) activity"/>
    <property type="evidence" value="ECO:0007669"/>
    <property type="project" value="TreeGrafter"/>
</dbReference>
<organism evidence="8 9">
    <name type="scientific">Capronia epimyces CBS 606.96</name>
    <dbReference type="NCBI Taxonomy" id="1182542"/>
    <lineage>
        <taxon>Eukaryota</taxon>
        <taxon>Fungi</taxon>
        <taxon>Dikarya</taxon>
        <taxon>Ascomycota</taxon>
        <taxon>Pezizomycotina</taxon>
        <taxon>Eurotiomycetes</taxon>
        <taxon>Chaetothyriomycetidae</taxon>
        <taxon>Chaetothyriales</taxon>
        <taxon>Herpotrichiellaceae</taxon>
        <taxon>Capronia</taxon>
    </lineage>
</organism>
<dbReference type="RefSeq" id="XP_007731566.1">
    <property type="nucleotide sequence ID" value="XM_007733376.1"/>
</dbReference>
<keyword evidence="6" id="KW-0472">Membrane</keyword>
<feature type="domain" description="Aldehyde dehydrogenase" evidence="7">
    <location>
        <begin position="8"/>
        <end position="447"/>
    </location>
</feature>
<dbReference type="GO" id="GO:0016117">
    <property type="term" value="P:carotenoid biosynthetic process"/>
    <property type="evidence" value="ECO:0007669"/>
    <property type="project" value="UniProtKB-KW"/>
</dbReference>
<dbReference type="eggNOG" id="KOG2456">
    <property type="taxonomic scope" value="Eukaryota"/>
</dbReference>
<accession>W9Z6N0</accession>
<evidence type="ECO:0000256" key="2">
    <source>
        <dbReference type="ARBA" id="ARBA00022746"/>
    </source>
</evidence>
<evidence type="ECO:0000256" key="6">
    <source>
        <dbReference type="SAM" id="Phobius"/>
    </source>
</evidence>
<evidence type="ECO:0000256" key="5">
    <source>
        <dbReference type="PIRSR" id="PIRSR036492-1"/>
    </source>
</evidence>
<keyword evidence="6" id="KW-1133">Transmembrane helix</keyword>
<dbReference type="PIRSF" id="PIRSF036492">
    <property type="entry name" value="ALDH"/>
    <property type="match status" value="1"/>
</dbReference>
<dbReference type="EMBL" id="AMGY01000002">
    <property type="protein sequence ID" value="EXJ90169.1"/>
    <property type="molecule type" value="Genomic_DNA"/>
</dbReference>
<feature type="transmembrane region" description="Helical" evidence="6">
    <location>
        <begin position="500"/>
        <end position="519"/>
    </location>
</feature>
<feature type="transmembrane region" description="Helical" evidence="6">
    <location>
        <begin position="128"/>
        <end position="151"/>
    </location>
</feature>
<dbReference type="STRING" id="1182542.W9Z6N0"/>